<sequence length="823" mass="91832">MSSEPIKTKTCDGSADVPPKNTDSEVISEEMKTDDSAERGDKGDKENPGIPDVIQSNASEKSDCQQTSLSKPPPQRQPASNRYHPPLWAMTCSPSMGYRLEVIKNGIPLPECTVNLGGDSTEESEQLEGHSFCLFGRQPQPYYAHYNNLIGQCAVLAHPSISRLHAVLQYGRPPPSISKTSHIHPESAGWYIQDLESTHGTFVNKRRLPPGRFVRVHVGYVIRFGGSTRLHLLQGPEEDVETETNQSWSEIKQAYKQREEKVHDVVTRSSSQSSSNVNLGCDWGIPVEDAGDEVPNFLLGEDGAACLTHEHLYQDDPKRALKSYFEREGIDPVPEYEFLEATFGKQHCRLELPLSSGTVTAEVVVAGKKKEAVAACALEACRLLDRLGEFDPNKDKLSNAKQSRSKEYWEENDYYSSDEDTFIDRTGQVERKRLERIRQLGVQGAEVEEAERLAMVASAHGGGEKPRAAKSLDNATLLGILSELEKVGQEIVCLEEQLDEIDKRFAPHNENPSEMDELEAYMNALKSGAPSRKDRFKLKTRLFTLRQTEMRLFQKAGLPQPRRHVISSGASALPDDESVISSRNDAAAAVRAAKNRLEQKLRNNQAVPADSLPEHHTNNRLKRNEIKRSVCGRSQFEQVRSSEIKVDADQPFEVEEDEDEQEDETKNNEGKTAQSEVRNPSLTDHELMDTDSDPHKIPEPRPDEPSASVAVLDPHCSPTSKAIKRKVEDDHPDKVPPENTEELATGTSSPQRPTSPPKEPVRSGVVVRSDVNDHPPSKRRPKFPLKPKPTDLYQQSDPDYITWVPPTDQKGDGLTSLNAKYGY</sequence>
<protein>
    <recommendedName>
        <fullName evidence="3">FHA domain-containing protein</fullName>
    </recommendedName>
</protein>
<feature type="compositionally biased region" description="Basic and acidic residues" evidence="2">
    <location>
        <begin position="683"/>
        <end position="704"/>
    </location>
</feature>
<dbReference type="Proteomes" id="UP001497525">
    <property type="component" value="Unassembled WGS sequence"/>
</dbReference>
<dbReference type="EMBL" id="CAXLJL010000834">
    <property type="protein sequence ID" value="CAL5141301.1"/>
    <property type="molecule type" value="Genomic_DNA"/>
</dbReference>
<evidence type="ECO:0000313" key="4">
    <source>
        <dbReference type="EMBL" id="CAL5141301.1"/>
    </source>
</evidence>
<feature type="compositionally biased region" description="Basic and acidic residues" evidence="2">
    <location>
        <begin position="612"/>
        <end position="628"/>
    </location>
</feature>
<accession>A0AAV2TYX6</accession>
<feature type="compositionally biased region" description="Basic and acidic residues" evidence="2">
    <location>
        <begin position="725"/>
        <end position="736"/>
    </location>
</feature>
<proteinExistence type="predicted"/>
<feature type="compositionally biased region" description="Basic and acidic residues" evidence="2">
    <location>
        <begin position="29"/>
        <end position="47"/>
    </location>
</feature>
<keyword evidence="1" id="KW-0378">Hydrolase</keyword>
<feature type="domain" description="FHA" evidence="3">
    <location>
        <begin position="133"/>
        <end position="208"/>
    </location>
</feature>
<dbReference type="PROSITE" id="PS50006">
    <property type="entry name" value="FHA_DOMAIN"/>
    <property type="match status" value="1"/>
</dbReference>
<name>A0AAV2TYX6_CALDB</name>
<dbReference type="InterPro" id="IPR008984">
    <property type="entry name" value="SMAD_FHA_dom_sf"/>
</dbReference>
<feature type="compositionally biased region" description="Polar residues" evidence="2">
    <location>
        <begin position="54"/>
        <end position="70"/>
    </location>
</feature>
<dbReference type="CDD" id="cd19856">
    <property type="entry name" value="DSRM_Kanadaptin"/>
    <property type="match status" value="1"/>
</dbReference>
<evidence type="ECO:0000256" key="1">
    <source>
        <dbReference type="ARBA" id="ARBA00022801"/>
    </source>
</evidence>
<dbReference type="InterPro" id="IPR038248">
    <property type="entry name" value="Dicer_dimer_sf"/>
</dbReference>
<dbReference type="Gene3D" id="2.60.200.20">
    <property type="match status" value="1"/>
</dbReference>
<dbReference type="InterPro" id="IPR005034">
    <property type="entry name" value="Dicer_dimerisation"/>
</dbReference>
<evidence type="ECO:0000313" key="5">
    <source>
        <dbReference type="Proteomes" id="UP001497525"/>
    </source>
</evidence>
<dbReference type="Pfam" id="PF00498">
    <property type="entry name" value="FHA"/>
    <property type="match status" value="1"/>
</dbReference>
<dbReference type="Gene3D" id="3.30.160.380">
    <property type="entry name" value="Dicer dimerisation domain"/>
    <property type="match status" value="1"/>
</dbReference>
<feature type="region of interest" description="Disordered" evidence="2">
    <location>
        <begin position="1"/>
        <end position="84"/>
    </location>
</feature>
<dbReference type="PANTHER" id="PTHR23308">
    <property type="entry name" value="NUCLEAR INHIBITOR OF PROTEIN PHOSPHATASE-1"/>
    <property type="match status" value="1"/>
</dbReference>
<organism evidence="4 5">
    <name type="scientific">Calicophoron daubneyi</name>
    <name type="common">Rumen fluke</name>
    <name type="synonym">Paramphistomum daubneyi</name>
    <dbReference type="NCBI Taxonomy" id="300641"/>
    <lineage>
        <taxon>Eukaryota</taxon>
        <taxon>Metazoa</taxon>
        <taxon>Spiralia</taxon>
        <taxon>Lophotrochozoa</taxon>
        <taxon>Platyhelminthes</taxon>
        <taxon>Trematoda</taxon>
        <taxon>Digenea</taxon>
        <taxon>Plagiorchiida</taxon>
        <taxon>Pronocephalata</taxon>
        <taxon>Paramphistomoidea</taxon>
        <taxon>Paramphistomidae</taxon>
        <taxon>Calicophoron</taxon>
    </lineage>
</organism>
<dbReference type="InterPro" id="IPR050923">
    <property type="entry name" value="Cell_Proc_Reg/RNA_Proc"/>
</dbReference>
<evidence type="ECO:0000256" key="2">
    <source>
        <dbReference type="SAM" id="MobiDB-lite"/>
    </source>
</evidence>
<dbReference type="SMART" id="SM00240">
    <property type="entry name" value="FHA"/>
    <property type="match status" value="1"/>
</dbReference>
<evidence type="ECO:0000259" key="3">
    <source>
        <dbReference type="PROSITE" id="PS50006"/>
    </source>
</evidence>
<comment type="caution">
    <text evidence="4">The sequence shown here is derived from an EMBL/GenBank/DDBJ whole genome shotgun (WGS) entry which is preliminary data.</text>
</comment>
<gene>
    <name evidence="4" type="ORF">CDAUBV1_LOCUS16556</name>
</gene>
<dbReference type="SUPFAM" id="SSF49879">
    <property type="entry name" value="SMAD/FHA domain"/>
    <property type="match status" value="1"/>
</dbReference>
<dbReference type="Pfam" id="PF03368">
    <property type="entry name" value="Dicer_dimer"/>
    <property type="match status" value="1"/>
</dbReference>
<dbReference type="AlphaFoldDB" id="A0AAV2TYX6"/>
<feature type="compositionally biased region" description="Basic and acidic residues" evidence="2">
    <location>
        <begin position="1"/>
        <end position="10"/>
    </location>
</feature>
<dbReference type="InterPro" id="IPR000253">
    <property type="entry name" value="FHA_dom"/>
</dbReference>
<feature type="compositionally biased region" description="Acidic residues" evidence="2">
    <location>
        <begin position="650"/>
        <end position="663"/>
    </location>
</feature>
<reference evidence="4" key="1">
    <citation type="submission" date="2024-06" db="EMBL/GenBank/DDBJ databases">
        <authorList>
            <person name="Liu X."/>
            <person name="Lenzi L."/>
            <person name="Haldenby T S."/>
            <person name="Uol C."/>
        </authorList>
    </citation>
    <scope>NUCLEOTIDE SEQUENCE</scope>
</reference>
<dbReference type="GO" id="GO:0016891">
    <property type="term" value="F:RNA endonuclease activity producing 5'-phosphomonoesters, hydrolytic mechanism"/>
    <property type="evidence" value="ECO:0007669"/>
    <property type="project" value="InterPro"/>
</dbReference>
<feature type="compositionally biased region" description="Polar residues" evidence="2">
    <location>
        <begin position="670"/>
        <end position="682"/>
    </location>
</feature>
<feature type="region of interest" description="Disordered" evidence="2">
    <location>
        <begin position="597"/>
        <end position="823"/>
    </location>
</feature>